<dbReference type="VEuPathDB" id="VectorBase:LDEU006144"/>
<proteinExistence type="predicted"/>
<dbReference type="STRING" id="299467.A0A443SEF7"/>
<sequence length="114" mass="12794">NAASNKSLTNKVDEVAYKRVAVVENFYDIIYDVHVEMDGRSGKHAGQKRTYRAVAEMYAFLPREAVTRFLMSCSDCQKRMHLSSPCNGRPSVNSINSSSKKSSLLVKSVLFVEK</sequence>
<evidence type="ECO:0000313" key="2">
    <source>
        <dbReference type="Proteomes" id="UP000288716"/>
    </source>
</evidence>
<reference evidence="1 2" key="1">
    <citation type="journal article" date="2018" name="Gigascience">
        <title>Genomes of trombidid mites reveal novel predicted allergens and laterally-transferred genes associated with secondary metabolism.</title>
        <authorList>
            <person name="Dong X."/>
            <person name="Chaisiri K."/>
            <person name="Xia D."/>
            <person name="Armstrong S.D."/>
            <person name="Fang Y."/>
            <person name="Donnelly M.J."/>
            <person name="Kadowaki T."/>
            <person name="McGarry J.W."/>
            <person name="Darby A.C."/>
            <person name="Makepeace B.L."/>
        </authorList>
    </citation>
    <scope>NUCLEOTIDE SEQUENCE [LARGE SCALE GENOMIC DNA]</scope>
    <source>
        <strain evidence="1">UoL-UT</strain>
    </source>
</reference>
<organism evidence="1 2">
    <name type="scientific">Leptotrombidium deliense</name>
    <dbReference type="NCBI Taxonomy" id="299467"/>
    <lineage>
        <taxon>Eukaryota</taxon>
        <taxon>Metazoa</taxon>
        <taxon>Ecdysozoa</taxon>
        <taxon>Arthropoda</taxon>
        <taxon>Chelicerata</taxon>
        <taxon>Arachnida</taxon>
        <taxon>Acari</taxon>
        <taxon>Acariformes</taxon>
        <taxon>Trombidiformes</taxon>
        <taxon>Prostigmata</taxon>
        <taxon>Anystina</taxon>
        <taxon>Parasitengona</taxon>
        <taxon>Trombiculoidea</taxon>
        <taxon>Trombiculidae</taxon>
        <taxon>Leptotrombidium</taxon>
    </lineage>
</organism>
<dbReference type="Proteomes" id="UP000288716">
    <property type="component" value="Unassembled WGS sequence"/>
</dbReference>
<feature type="non-terminal residue" evidence="1">
    <location>
        <position position="1"/>
    </location>
</feature>
<accession>A0A443SEF7</accession>
<dbReference type="EMBL" id="NCKV01003272">
    <property type="protein sequence ID" value="RWS25895.1"/>
    <property type="molecule type" value="Genomic_DNA"/>
</dbReference>
<dbReference type="OrthoDB" id="10047222at2759"/>
<protein>
    <submittedName>
        <fullName evidence="1">Nucleolar protein 4-like protein</fullName>
    </submittedName>
</protein>
<dbReference type="AlphaFoldDB" id="A0A443SEF7"/>
<evidence type="ECO:0000313" key="1">
    <source>
        <dbReference type="EMBL" id="RWS25895.1"/>
    </source>
</evidence>
<comment type="caution">
    <text evidence="1">The sequence shown here is derived from an EMBL/GenBank/DDBJ whole genome shotgun (WGS) entry which is preliminary data.</text>
</comment>
<keyword evidence="2" id="KW-1185">Reference proteome</keyword>
<gene>
    <name evidence="1" type="ORF">B4U80_05238</name>
</gene>
<name>A0A443SEF7_9ACAR</name>